<keyword evidence="6 11" id="KW-0732">Signal</keyword>
<dbReference type="SUPFAM" id="SSF74650">
    <property type="entry name" value="Galactose mutarotase-like"/>
    <property type="match status" value="1"/>
</dbReference>
<dbReference type="CDD" id="cd10316">
    <property type="entry name" value="RGL4_M"/>
    <property type="match status" value="1"/>
</dbReference>
<dbReference type="PANTHER" id="PTHR32018:SF1">
    <property type="entry name" value="RHAMNOGALACTURONAN ENDOLYASE"/>
    <property type="match status" value="1"/>
</dbReference>
<dbReference type="CDD" id="cd10317">
    <property type="entry name" value="RGL4_C"/>
    <property type="match status" value="1"/>
</dbReference>
<keyword evidence="15" id="KW-1185">Reference proteome</keyword>
<evidence type="ECO:0000256" key="2">
    <source>
        <dbReference type="ARBA" id="ARBA00004613"/>
    </source>
</evidence>
<dbReference type="GO" id="GO:0102210">
    <property type="term" value="F:rhamnogalacturonan endolyase activity"/>
    <property type="evidence" value="ECO:0007669"/>
    <property type="project" value="UniProtKB-EC"/>
</dbReference>
<dbReference type="GO" id="GO:0030246">
    <property type="term" value="F:carbohydrate binding"/>
    <property type="evidence" value="ECO:0007669"/>
    <property type="project" value="InterPro"/>
</dbReference>
<dbReference type="GO" id="GO:0005576">
    <property type="term" value="C:extracellular region"/>
    <property type="evidence" value="ECO:0007669"/>
    <property type="project" value="UniProtKB-SubCell"/>
</dbReference>
<feature type="domain" description="Rhamnogalacturonan lyase" evidence="13">
    <location>
        <begin position="329"/>
        <end position="385"/>
    </location>
</feature>
<dbReference type="EC" id="4.2.2.23" evidence="4"/>
<organism evidence="14 15">
    <name type="scientific">Aspergillus nanangensis</name>
    <dbReference type="NCBI Taxonomy" id="2582783"/>
    <lineage>
        <taxon>Eukaryota</taxon>
        <taxon>Fungi</taxon>
        <taxon>Dikarya</taxon>
        <taxon>Ascomycota</taxon>
        <taxon>Pezizomycotina</taxon>
        <taxon>Eurotiomycetes</taxon>
        <taxon>Eurotiomycetidae</taxon>
        <taxon>Eurotiales</taxon>
        <taxon>Aspergillaceae</taxon>
        <taxon>Aspergillus</taxon>
        <taxon>Aspergillus subgen. Circumdati</taxon>
    </lineage>
</organism>
<dbReference type="InterPro" id="IPR029411">
    <property type="entry name" value="RG-lyase_III"/>
</dbReference>
<dbReference type="AlphaFoldDB" id="A0AAD4GZW1"/>
<dbReference type="CDD" id="cd10320">
    <property type="entry name" value="RGL4_N"/>
    <property type="match status" value="1"/>
</dbReference>
<protein>
    <recommendedName>
        <fullName evidence="4">rhamnogalacturonan endolyase</fullName>
        <ecNumber evidence="4">4.2.2.23</ecNumber>
    </recommendedName>
</protein>
<evidence type="ECO:0000256" key="7">
    <source>
        <dbReference type="ARBA" id="ARBA00023239"/>
    </source>
</evidence>
<feature type="domain" description="Rhamnogalacturonan lyase" evidence="12">
    <location>
        <begin position="399"/>
        <end position="556"/>
    </location>
</feature>
<evidence type="ECO:0000256" key="11">
    <source>
        <dbReference type="SAM" id="SignalP"/>
    </source>
</evidence>
<comment type="subcellular location">
    <subcellularLocation>
        <location evidence="2">Secreted</location>
    </subcellularLocation>
</comment>
<dbReference type="GO" id="GO:0000272">
    <property type="term" value="P:polysaccharide catabolic process"/>
    <property type="evidence" value="ECO:0007669"/>
    <property type="project" value="UniProtKB-KW"/>
</dbReference>
<dbReference type="InterPro" id="IPR014718">
    <property type="entry name" value="GH-type_carb-bd"/>
</dbReference>
<reference evidence="14" key="1">
    <citation type="journal article" date="2019" name="Beilstein J. Org. Chem.">
        <title>Nanangenines: drimane sesquiterpenoids as the dominant metabolite cohort of a novel Australian fungus, Aspergillus nanangensis.</title>
        <authorList>
            <person name="Lacey H.J."/>
            <person name="Gilchrist C.L.M."/>
            <person name="Crombie A."/>
            <person name="Kalaitzis J.A."/>
            <person name="Vuong D."/>
            <person name="Rutledge P.J."/>
            <person name="Turner P."/>
            <person name="Pitt J.I."/>
            <person name="Lacey E."/>
            <person name="Chooi Y.H."/>
            <person name="Piggott A.M."/>
        </authorList>
    </citation>
    <scope>NUCLEOTIDE SEQUENCE</scope>
    <source>
        <strain evidence="14">MST-FP2251</strain>
    </source>
</reference>
<evidence type="ECO:0000256" key="5">
    <source>
        <dbReference type="ARBA" id="ARBA00022525"/>
    </source>
</evidence>
<evidence type="ECO:0000256" key="6">
    <source>
        <dbReference type="ARBA" id="ARBA00022729"/>
    </source>
</evidence>
<dbReference type="GO" id="GO:0071555">
    <property type="term" value="P:cell wall organization"/>
    <property type="evidence" value="ECO:0007669"/>
    <property type="project" value="UniProtKB-KW"/>
</dbReference>
<evidence type="ECO:0000256" key="10">
    <source>
        <dbReference type="ARBA" id="ARBA00023326"/>
    </source>
</evidence>
<keyword evidence="7" id="KW-0456">Lyase</keyword>
<evidence type="ECO:0000256" key="3">
    <source>
        <dbReference type="ARBA" id="ARBA00010418"/>
    </source>
</evidence>
<dbReference type="Gene3D" id="2.60.40.1120">
    <property type="entry name" value="Carboxypeptidase-like, regulatory domain"/>
    <property type="match status" value="1"/>
</dbReference>
<evidence type="ECO:0000256" key="1">
    <source>
        <dbReference type="ARBA" id="ARBA00001324"/>
    </source>
</evidence>
<dbReference type="InterPro" id="IPR013784">
    <property type="entry name" value="Carb-bd-like_fold"/>
</dbReference>
<dbReference type="Pfam" id="PF14683">
    <property type="entry name" value="CBM-like"/>
    <property type="match status" value="1"/>
</dbReference>
<comment type="catalytic activity">
    <reaction evidence="1">
        <text>Endotype eliminative cleavage of L-alpha-rhamnopyranosyl-(1-&gt;4)-alpha-D-galactopyranosyluronic acid bonds of rhamnogalacturonan I domains in ramified hairy regions of pectin leaving L-rhamnopyranose at the reducing end and 4-deoxy-4,5-unsaturated D-galactopyranosyluronic acid at the non-reducing end.</text>
        <dbReference type="EC" id="4.2.2.23"/>
    </reaction>
</comment>
<evidence type="ECO:0000313" key="14">
    <source>
        <dbReference type="EMBL" id="KAF9895165.1"/>
    </source>
</evidence>
<evidence type="ECO:0000256" key="9">
    <source>
        <dbReference type="ARBA" id="ARBA00023316"/>
    </source>
</evidence>
<comment type="caution">
    <text evidence="14">The sequence shown here is derived from an EMBL/GenBank/DDBJ whole genome shotgun (WGS) entry which is preliminary data.</text>
</comment>
<dbReference type="SUPFAM" id="SSF49452">
    <property type="entry name" value="Starch-binding domain-like"/>
    <property type="match status" value="1"/>
</dbReference>
<reference evidence="14" key="2">
    <citation type="submission" date="2020-02" db="EMBL/GenBank/DDBJ databases">
        <authorList>
            <person name="Gilchrist C.L.M."/>
            <person name="Chooi Y.-H."/>
        </authorList>
    </citation>
    <scope>NUCLEOTIDE SEQUENCE</scope>
    <source>
        <strain evidence="14">MST-FP2251</strain>
    </source>
</reference>
<feature type="chain" id="PRO_5042234478" description="rhamnogalacturonan endolyase" evidence="11">
    <location>
        <begin position="19"/>
        <end position="559"/>
    </location>
</feature>
<dbReference type="Gene3D" id="2.70.98.10">
    <property type="match status" value="1"/>
</dbReference>
<evidence type="ECO:0000259" key="12">
    <source>
        <dbReference type="Pfam" id="PF14683"/>
    </source>
</evidence>
<gene>
    <name evidence="14" type="ORF">FE257_000067</name>
</gene>
<dbReference type="InterPro" id="IPR011013">
    <property type="entry name" value="Gal_mutarotase_sf_dom"/>
</dbReference>
<dbReference type="InterPro" id="IPR008979">
    <property type="entry name" value="Galactose-bd-like_sf"/>
</dbReference>
<dbReference type="Pfam" id="PF14686">
    <property type="entry name" value="fn3_3"/>
    <property type="match status" value="1"/>
</dbReference>
<accession>A0AAD4GZW1</accession>
<dbReference type="InterPro" id="IPR051850">
    <property type="entry name" value="Polysacch_Lyase_4"/>
</dbReference>
<dbReference type="InterPro" id="IPR029413">
    <property type="entry name" value="RG-lyase_II"/>
</dbReference>
<evidence type="ECO:0000256" key="8">
    <source>
        <dbReference type="ARBA" id="ARBA00023277"/>
    </source>
</evidence>
<keyword evidence="9" id="KW-0961">Cell wall biogenesis/degradation</keyword>
<evidence type="ECO:0000313" key="15">
    <source>
        <dbReference type="Proteomes" id="UP001194746"/>
    </source>
</evidence>
<feature type="signal peptide" evidence="11">
    <location>
        <begin position="1"/>
        <end position="18"/>
    </location>
</feature>
<proteinExistence type="inferred from homology"/>
<dbReference type="SUPFAM" id="SSF49785">
    <property type="entry name" value="Galactose-binding domain-like"/>
    <property type="match status" value="1"/>
</dbReference>
<comment type="similarity">
    <text evidence="3">Belongs to the polysaccharide lyase 4 family.</text>
</comment>
<keyword evidence="5" id="KW-0964">Secreted</keyword>
<keyword evidence="10" id="KW-0624">Polysaccharide degradation</keyword>
<dbReference type="Gene3D" id="2.60.120.260">
    <property type="entry name" value="Galactose-binding domain-like"/>
    <property type="match status" value="1"/>
</dbReference>
<name>A0AAD4GZW1_ASPNN</name>
<dbReference type="Proteomes" id="UP001194746">
    <property type="component" value="Unassembled WGS sequence"/>
</dbReference>
<evidence type="ECO:0000259" key="13">
    <source>
        <dbReference type="Pfam" id="PF14686"/>
    </source>
</evidence>
<evidence type="ECO:0000256" key="4">
    <source>
        <dbReference type="ARBA" id="ARBA00012437"/>
    </source>
</evidence>
<keyword evidence="8" id="KW-0119">Carbohydrate metabolism</keyword>
<dbReference type="PANTHER" id="PTHR32018">
    <property type="entry name" value="RHAMNOGALACTURONATE LYASE FAMILY PROTEIN"/>
    <property type="match status" value="1"/>
</dbReference>
<dbReference type="EMBL" id="VCAU01000001">
    <property type="protein sequence ID" value="KAF9895165.1"/>
    <property type="molecule type" value="Genomic_DNA"/>
</dbReference>
<sequence>MLLSAAGVFAALAAGAHAKGPFLQKINDTAHVIGNDLWNVTIGQQYGVKLFYKNQDLVGDAVGHYVSYNGAASDLNWTSASIHHQTKDYLDVKFTANEGDMHWVIFDDLAGAYQYFVNQALPDLGEFRTLWRLDNTSFPNGHTNLKDEPLPPLSEYVVSTKVQDETWERADGSYITKYDWTAWIRDQDYYGVYGDEFGSWYINPGKDYYNGDQLKQELMVHRESATGDAVQLNMIHGTHFMASSTDVFPKEKIWGPWLWYLNDGSKSDAANRARKEFRNWPYKWFENEEYHSRGSVSGRLVMSDGRPAAKASVFLGDNHPNKTTLDMGTLYYYTGETDDQGKFSFKDVRTGDYGLQAWSNGGKLADVSTTFLRNDVTVKNGKQSQLGKLKWAVSPAKKIFQVGDFDRKALGFKYGGAPYEHALVANCPGNLTYTVGKSKTSDWCFGQSAAGTWSIRFLADQKASRSSSVLTVSLAGYSEGTTSEILLNGDQDAPIGNLTTLPNDQSVYRSMTVAGEWRFFQFDIPKGKLRNGWNSIDFHVLKSSAWHGFMWDSIILEQS</sequence>